<organism evidence="1 2">
    <name type="scientific">Microcystis flos-aquae Mf_QC_C_20070823_S10D</name>
    <dbReference type="NCBI Taxonomy" id="2486236"/>
    <lineage>
        <taxon>Bacteria</taxon>
        <taxon>Bacillati</taxon>
        <taxon>Cyanobacteriota</taxon>
        <taxon>Cyanophyceae</taxon>
        <taxon>Oscillatoriophycideae</taxon>
        <taxon>Chroococcales</taxon>
        <taxon>Microcystaceae</taxon>
        <taxon>Microcystis</taxon>
    </lineage>
</organism>
<accession>A0A552L792</accession>
<dbReference type="AlphaFoldDB" id="A0A552L792"/>
<sequence>MSKPVEYLTNEQRERVGVLLDWNTYSRFANLLGLDQDYLIGLSVDELKALASCQLALVEPTRLDDLVMRNAASLPCADEVAELDELLAKTDQLTILKTLAR</sequence>
<protein>
    <submittedName>
        <fullName evidence="1">Uncharacterized protein</fullName>
    </submittedName>
</protein>
<name>A0A552L792_9CHRO</name>
<dbReference type="EMBL" id="SFAM01000012">
    <property type="protein sequence ID" value="TRV16082.1"/>
    <property type="molecule type" value="Genomic_DNA"/>
</dbReference>
<dbReference type="Proteomes" id="UP000315868">
    <property type="component" value="Unassembled WGS sequence"/>
</dbReference>
<reference evidence="1 2" key="1">
    <citation type="submission" date="2019-01" db="EMBL/GenBank/DDBJ databases">
        <title>Coherence of Microcystis species and biogeography revealed through population genomics.</title>
        <authorList>
            <person name="Perez-Carrascal O.M."/>
            <person name="Terrat Y."/>
            <person name="Giani A."/>
            <person name="Fortin N."/>
            <person name="Tromas N."/>
            <person name="Shapiro B.J."/>
        </authorList>
    </citation>
    <scope>NUCLEOTIDE SEQUENCE [LARGE SCALE GENOMIC DNA]</scope>
    <source>
        <strain evidence="1">Mf_QC_C_20070823_S10D</strain>
    </source>
</reference>
<gene>
    <name evidence="1" type="ORF">EWV45_01110</name>
</gene>
<evidence type="ECO:0000313" key="2">
    <source>
        <dbReference type="Proteomes" id="UP000315868"/>
    </source>
</evidence>
<comment type="caution">
    <text evidence="1">The sequence shown here is derived from an EMBL/GenBank/DDBJ whole genome shotgun (WGS) entry which is preliminary data.</text>
</comment>
<evidence type="ECO:0000313" key="1">
    <source>
        <dbReference type="EMBL" id="TRV16082.1"/>
    </source>
</evidence>
<proteinExistence type="predicted"/>